<organism evidence="2 3">
    <name type="scientific">Rhizobium terricola</name>
    <dbReference type="NCBI Taxonomy" id="2728849"/>
    <lineage>
        <taxon>Bacteria</taxon>
        <taxon>Pseudomonadati</taxon>
        <taxon>Pseudomonadota</taxon>
        <taxon>Alphaproteobacteria</taxon>
        <taxon>Hyphomicrobiales</taxon>
        <taxon>Rhizobiaceae</taxon>
        <taxon>Rhizobium/Agrobacterium group</taxon>
        <taxon>Rhizobium</taxon>
    </lineage>
</organism>
<gene>
    <name evidence="2" type="ORF">HHL25_07870</name>
</gene>
<dbReference type="Proteomes" id="UP000541470">
    <property type="component" value="Unassembled WGS sequence"/>
</dbReference>
<keyword evidence="3" id="KW-1185">Reference proteome</keyword>
<accession>A0A7Y0AV22</accession>
<feature type="transmembrane region" description="Helical" evidence="1">
    <location>
        <begin position="318"/>
        <end position="342"/>
    </location>
</feature>
<sequence length="370" mass="38396">MRLLAAALKIVRFVSLLALGLAVWNAAAVVHRTGLMLGIIDPAALAEYRLYAASSASFVSEIERAIADGDHDTAVALYDLALRHGHALPADLRERAEGTWFGRALVTGSGVAKGLVFGSLDSGAEIAGSVTSDLIGVGDVRDFSMQGLSYVKGEGYDPVLLGLSAVGIGLTVSTFGTAGASALPDTGLSVLKNAYRAGRISRPLRTYLAKNASGLVNTRILKAELAAAVDDGALGLSRLKTVAARSVDARLAASLADDAAVLGAIRARGGMRSALAALSIADGPKDLRKLQRVAAHFGDGTFAAMKFLGRGMLEVGTALYAIASAIAGALLAALLFVGRLVIRMTVRLFSRSARHDPSRRPVLRAALRII</sequence>
<proteinExistence type="predicted"/>
<reference evidence="2 3" key="1">
    <citation type="submission" date="2020-04" db="EMBL/GenBank/DDBJ databases">
        <title>Rhizobium sp. S-51 isolated from soil.</title>
        <authorList>
            <person name="Dahal R.H."/>
        </authorList>
    </citation>
    <scope>NUCLEOTIDE SEQUENCE [LARGE SCALE GENOMIC DNA]</scope>
    <source>
        <strain evidence="2 3">S-51</strain>
    </source>
</reference>
<evidence type="ECO:0000313" key="2">
    <source>
        <dbReference type="EMBL" id="NML74035.1"/>
    </source>
</evidence>
<name>A0A7Y0AV22_9HYPH</name>
<keyword evidence="1" id="KW-1133">Transmembrane helix</keyword>
<keyword evidence="1" id="KW-0472">Membrane</keyword>
<protein>
    <submittedName>
        <fullName evidence="2">Uncharacterized protein</fullName>
    </submittedName>
</protein>
<dbReference type="RefSeq" id="WP_169588830.1">
    <property type="nucleotide sequence ID" value="NZ_JABBGK010000001.1"/>
</dbReference>
<evidence type="ECO:0000256" key="1">
    <source>
        <dbReference type="SAM" id="Phobius"/>
    </source>
</evidence>
<dbReference type="EMBL" id="JABBGK010000001">
    <property type="protein sequence ID" value="NML74035.1"/>
    <property type="molecule type" value="Genomic_DNA"/>
</dbReference>
<keyword evidence="1" id="KW-0812">Transmembrane</keyword>
<evidence type="ECO:0000313" key="3">
    <source>
        <dbReference type="Proteomes" id="UP000541470"/>
    </source>
</evidence>
<dbReference type="AlphaFoldDB" id="A0A7Y0AV22"/>
<comment type="caution">
    <text evidence="2">The sequence shown here is derived from an EMBL/GenBank/DDBJ whole genome shotgun (WGS) entry which is preliminary data.</text>
</comment>